<dbReference type="CDD" id="cd03784">
    <property type="entry name" value="GT1_Gtf-like"/>
    <property type="match status" value="1"/>
</dbReference>
<dbReference type="PANTHER" id="PTHR48050">
    <property type="entry name" value="STEROL 3-BETA-GLUCOSYLTRANSFERASE"/>
    <property type="match status" value="1"/>
</dbReference>
<dbReference type="InterPro" id="IPR050426">
    <property type="entry name" value="Glycosyltransferase_28"/>
</dbReference>
<dbReference type="EMBL" id="JAHHHD010000001">
    <property type="protein sequence ID" value="MBW4657249.1"/>
    <property type="molecule type" value="Genomic_DNA"/>
</dbReference>
<feature type="domain" description="Erythromycin biosynthesis protein CIII-like C-terminal" evidence="2">
    <location>
        <begin position="297"/>
        <end position="402"/>
    </location>
</feature>
<proteinExistence type="predicted"/>
<reference evidence="3" key="2">
    <citation type="journal article" date="2022" name="Microbiol. Resour. Announc.">
        <title>Metagenome Sequencing to Explore Phylogenomics of Terrestrial Cyanobacteria.</title>
        <authorList>
            <person name="Ward R.D."/>
            <person name="Stajich J.E."/>
            <person name="Johansen J.R."/>
            <person name="Huntemann M."/>
            <person name="Clum A."/>
            <person name="Foster B."/>
            <person name="Foster B."/>
            <person name="Roux S."/>
            <person name="Palaniappan K."/>
            <person name="Varghese N."/>
            <person name="Mukherjee S."/>
            <person name="Reddy T.B.K."/>
            <person name="Daum C."/>
            <person name="Copeland A."/>
            <person name="Chen I.A."/>
            <person name="Ivanova N.N."/>
            <person name="Kyrpides N.C."/>
            <person name="Shapiro N."/>
            <person name="Eloe-Fadrosh E.A."/>
            <person name="Pietrasiak N."/>
        </authorList>
    </citation>
    <scope>NUCLEOTIDE SEQUENCE</scope>
    <source>
        <strain evidence="3">UHER 2000/2452</strain>
    </source>
</reference>
<evidence type="ECO:0000259" key="2">
    <source>
        <dbReference type="Pfam" id="PF06722"/>
    </source>
</evidence>
<dbReference type="GO" id="GO:0005975">
    <property type="term" value="P:carbohydrate metabolic process"/>
    <property type="evidence" value="ECO:0007669"/>
    <property type="project" value="InterPro"/>
</dbReference>
<evidence type="ECO:0000313" key="3">
    <source>
        <dbReference type="EMBL" id="MBW4657249.1"/>
    </source>
</evidence>
<protein>
    <submittedName>
        <fullName evidence="3">Glycosyltransferase</fullName>
    </submittedName>
</protein>
<dbReference type="PANTHER" id="PTHR48050:SF13">
    <property type="entry name" value="STEROL 3-BETA-GLUCOSYLTRANSFERASE UGT80A2"/>
    <property type="match status" value="1"/>
</dbReference>
<evidence type="ECO:0000313" key="4">
    <source>
        <dbReference type="Proteomes" id="UP000757435"/>
    </source>
</evidence>
<dbReference type="Gene3D" id="3.40.50.2000">
    <property type="entry name" value="Glycogen Phosphorylase B"/>
    <property type="match status" value="2"/>
</dbReference>
<dbReference type="Pfam" id="PF03033">
    <property type="entry name" value="Glyco_transf_28"/>
    <property type="match status" value="1"/>
</dbReference>
<dbReference type="GO" id="GO:0033072">
    <property type="term" value="P:vancomycin biosynthetic process"/>
    <property type="evidence" value="ECO:0007669"/>
    <property type="project" value="UniProtKB-ARBA"/>
</dbReference>
<dbReference type="InterPro" id="IPR010610">
    <property type="entry name" value="EryCIII-like_C"/>
</dbReference>
<dbReference type="SUPFAM" id="SSF53756">
    <property type="entry name" value="UDP-Glycosyltransferase/glycogen phosphorylase"/>
    <property type="match status" value="1"/>
</dbReference>
<dbReference type="GO" id="GO:0008194">
    <property type="term" value="F:UDP-glycosyltransferase activity"/>
    <property type="evidence" value="ECO:0007669"/>
    <property type="project" value="InterPro"/>
</dbReference>
<dbReference type="Pfam" id="PF06722">
    <property type="entry name" value="EryCIII-like_C"/>
    <property type="match status" value="1"/>
</dbReference>
<dbReference type="AlphaFoldDB" id="A0A951Q8R3"/>
<evidence type="ECO:0000259" key="1">
    <source>
        <dbReference type="Pfam" id="PF03033"/>
    </source>
</evidence>
<gene>
    <name evidence="3" type="ORF">KME15_01115</name>
</gene>
<organism evidence="3 4">
    <name type="scientific">Drouetiella hepatica Uher 2000/2452</name>
    <dbReference type="NCBI Taxonomy" id="904376"/>
    <lineage>
        <taxon>Bacteria</taxon>
        <taxon>Bacillati</taxon>
        <taxon>Cyanobacteriota</taxon>
        <taxon>Cyanophyceae</taxon>
        <taxon>Oculatellales</taxon>
        <taxon>Oculatellaceae</taxon>
        <taxon>Drouetiella</taxon>
    </lineage>
</organism>
<reference evidence="3" key="1">
    <citation type="submission" date="2021-05" db="EMBL/GenBank/DDBJ databases">
        <authorList>
            <person name="Pietrasiak N."/>
            <person name="Ward R."/>
            <person name="Stajich J.E."/>
            <person name="Kurbessoian T."/>
        </authorList>
    </citation>
    <scope>NUCLEOTIDE SEQUENCE</scope>
    <source>
        <strain evidence="3">UHER 2000/2452</strain>
    </source>
</reference>
<name>A0A951Q8R3_9CYAN</name>
<feature type="domain" description="Glycosyltransferase family 28 N-terminal" evidence="1">
    <location>
        <begin position="4"/>
        <end position="125"/>
    </location>
</feature>
<dbReference type="InterPro" id="IPR004276">
    <property type="entry name" value="GlycoTrans_28_N"/>
</dbReference>
<comment type="caution">
    <text evidence="3">The sequence shown here is derived from an EMBL/GenBank/DDBJ whole genome shotgun (WGS) entry which is preliminary data.</text>
</comment>
<accession>A0A951Q8R3</accession>
<dbReference type="Proteomes" id="UP000757435">
    <property type="component" value="Unassembled WGS sequence"/>
</dbReference>
<sequence>MSRIVITTIGSLGDLHPMLAIGLALRERGHDVVFAVVKQFSDRIQALGFEVQPIRPDQVSPDDPETIARMMDLKKGTERLLRDYIFANLRQTYADLMAIAQGADFILTGEVVYATRLVAEKLGMPWAFCALSPSSMFSIYDPPVLPTLEGMTKFRSLPFVNRGVKNLARLATRSWADPLHQLRREVGLPPIGNPLIDDKFSPHLVLALFSSVLAAPQIDWPPNTVVTGFTFYDGTLEGMGLAPKLQDFLAAGEPPIVFTLGSAAVFDPGDFYRYSIQAAQQLNRRAVLLMGQNLPPDNLPESIIAWDYAPYSKIFPHASAIVHQGGIGTTAQALRSGRPTLVMPYSHDQPDNAARLERLGTSRTIARQQYQATRAVRELHALLENPGYAAQAVAVAQIMQTEAGAQVACDEIEKQLQPLAS</sequence>
<dbReference type="GO" id="GO:0016758">
    <property type="term" value="F:hexosyltransferase activity"/>
    <property type="evidence" value="ECO:0007669"/>
    <property type="project" value="InterPro"/>
</dbReference>
<dbReference type="InterPro" id="IPR002213">
    <property type="entry name" value="UDP_glucos_trans"/>
</dbReference>